<protein>
    <recommendedName>
        <fullName evidence="1">Phytocyanin domain-containing protein</fullName>
    </recommendedName>
</protein>
<dbReference type="GO" id="GO:0009055">
    <property type="term" value="F:electron transfer activity"/>
    <property type="evidence" value="ECO:0007669"/>
    <property type="project" value="InterPro"/>
</dbReference>
<dbReference type="AlphaFoldDB" id="A0A8D9M8N1"/>
<evidence type="ECO:0000313" key="2">
    <source>
        <dbReference type="EMBL" id="CAG7902456.1"/>
    </source>
</evidence>
<organism evidence="2 3">
    <name type="scientific">Brassica campestris</name>
    <name type="common">Field mustard</name>
    <dbReference type="NCBI Taxonomy" id="3711"/>
    <lineage>
        <taxon>Eukaryota</taxon>
        <taxon>Viridiplantae</taxon>
        <taxon>Streptophyta</taxon>
        <taxon>Embryophyta</taxon>
        <taxon>Tracheophyta</taxon>
        <taxon>Spermatophyta</taxon>
        <taxon>Magnoliopsida</taxon>
        <taxon>eudicotyledons</taxon>
        <taxon>Gunneridae</taxon>
        <taxon>Pentapetalae</taxon>
        <taxon>rosids</taxon>
        <taxon>malvids</taxon>
        <taxon>Brassicales</taxon>
        <taxon>Brassicaceae</taxon>
        <taxon>Brassiceae</taxon>
        <taxon>Brassica</taxon>
    </lineage>
</organism>
<dbReference type="Pfam" id="PF02298">
    <property type="entry name" value="Cu_bind_like"/>
    <property type="match status" value="1"/>
</dbReference>
<reference evidence="2 3" key="1">
    <citation type="submission" date="2021-07" db="EMBL/GenBank/DDBJ databases">
        <authorList>
            <consortium name="Genoscope - CEA"/>
            <person name="William W."/>
        </authorList>
    </citation>
    <scope>NUCLEOTIDE SEQUENCE [LARGE SCALE GENOMIC DNA]</scope>
</reference>
<dbReference type="InterPro" id="IPR008972">
    <property type="entry name" value="Cupredoxin"/>
</dbReference>
<name>A0A8D9M8N1_BRACM</name>
<dbReference type="EMBL" id="LS974623">
    <property type="protein sequence ID" value="CAG7902456.1"/>
    <property type="molecule type" value="Genomic_DNA"/>
</dbReference>
<dbReference type="SUPFAM" id="SSF49503">
    <property type="entry name" value="Cupredoxins"/>
    <property type="match status" value="1"/>
</dbReference>
<dbReference type="Proteomes" id="UP000694005">
    <property type="component" value="Chromosome A07"/>
</dbReference>
<dbReference type="Gramene" id="A07p21000.2_BraZ1">
    <property type="protein sequence ID" value="A07p21000.2_BraZ1.CDS"/>
    <property type="gene ID" value="A07g21000.2_BraZ1"/>
</dbReference>
<evidence type="ECO:0000259" key="1">
    <source>
        <dbReference type="PROSITE" id="PS51485"/>
    </source>
</evidence>
<gene>
    <name evidence="2" type="ORF">BRAPAZ1V2_A07P21000.2</name>
</gene>
<feature type="non-terminal residue" evidence="2">
    <location>
        <position position="102"/>
    </location>
</feature>
<dbReference type="PROSITE" id="PS51485">
    <property type="entry name" value="PHYTOCYANIN"/>
    <property type="match status" value="1"/>
</dbReference>
<evidence type="ECO:0000313" key="3">
    <source>
        <dbReference type="Proteomes" id="UP000694005"/>
    </source>
</evidence>
<dbReference type="Gene3D" id="2.60.40.420">
    <property type="entry name" value="Cupredoxins - blue copper proteins"/>
    <property type="match status" value="1"/>
</dbReference>
<accession>A0A8D9M8N1</accession>
<sequence length="102" mass="11561">MIILLEERLVMLLREEIGLGDANSSQGSFGDACGKERRLVDFYNKWSEEKQFHVGDSQIFEYANEVNNVYEINGDLEFMTCDPTSPVAVHKIGHGLVRLTKP</sequence>
<proteinExistence type="predicted"/>
<dbReference type="InterPro" id="IPR003245">
    <property type="entry name" value="Phytocyanin_dom"/>
</dbReference>
<feature type="domain" description="Phytocyanin" evidence="1">
    <location>
        <begin position="15"/>
        <end position="102"/>
    </location>
</feature>